<accession>A0A0L8AKI0</accession>
<dbReference type="InterPro" id="IPR002747">
    <property type="entry name" value="SAM_OH_AdoTrfase"/>
</dbReference>
<dbReference type="Pfam" id="PF01887">
    <property type="entry name" value="SAM_HAT_N"/>
    <property type="match status" value="1"/>
</dbReference>
<evidence type="ECO:0000313" key="5">
    <source>
        <dbReference type="EMBL" id="KOF02741.1"/>
    </source>
</evidence>
<proteinExistence type="inferred from homology"/>
<dbReference type="PANTHER" id="PTHR35092">
    <property type="entry name" value="CHLORINASE MJ1651"/>
    <property type="match status" value="1"/>
</dbReference>
<dbReference type="InterPro" id="IPR023227">
    <property type="entry name" value="SAM_OH_AdoTrfase_C_sf"/>
</dbReference>
<feature type="domain" description="S-adenosyl-l-methionine hydroxide adenosyltransferase N-terminal" evidence="3">
    <location>
        <begin position="4"/>
        <end position="142"/>
    </location>
</feature>
<dbReference type="PIRSF" id="PIRSF006779">
    <property type="entry name" value="UCP006779"/>
    <property type="match status" value="1"/>
</dbReference>
<evidence type="ECO:0000259" key="4">
    <source>
        <dbReference type="Pfam" id="PF20257"/>
    </source>
</evidence>
<dbReference type="InterPro" id="IPR023228">
    <property type="entry name" value="SAM_OH_AdoTrfase_N_sf"/>
</dbReference>
<dbReference type="SUPFAM" id="SSF102522">
    <property type="entry name" value="Bacterial fluorinating enzyme, N-terminal domain"/>
    <property type="match status" value="1"/>
</dbReference>
<evidence type="ECO:0000313" key="6">
    <source>
        <dbReference type="Proteomes" id="UP000036908"/>
    </source>
</evidence>
<dbReference type="InterPro" id="IPR046470">
    <property type="entry name" value="SAM_HAT_C"/>
</dbReference>
<name>A0A0L8AKI0_9BACT</name>
<dbReference type="OrthoDB" id="9792195at2"/>
<dbReference type="PANTHER" id="PTHR35092:SF1">
    <property type="entry name" value="CHLORINASE MJ1651"/>
    <property type="match status" value="1"/>
</dbReference>
<feature type="domain" description="S-adenosyl-l-methionine hydroxide adenosyltransferase C-terminal" evidence="4">
    <location>
        <begin position="165"/>
        <end position="249"/>
    </location>
</feature>
<evidence type="ECO:0000256" key="1">
    <source>
        <dbReference type="ARBA" id="ARBA00022691"/>
    </source>
</evidence>
<dbReference type="Pfam" id="PF20257">
    <property type="entry name" value="SAM_HAT_C"/>
    <property type="match status" value="1"/>
</dbReference>
<keyword evidence="6" id="KW-1185">Reference proteome</keyword>
<dbReference type="Gene3D" id="3.40.50.10790">
    <property type="entry name" value="S-adenosyl-l-methionine hydroxide adenosyltransferase, N-terminal"/>
    <property type="match status" value="1"/>
</dbReference>
<evidence type="ECO:0000259" key="3">
    <source>
        <dbReference type="Pfam" id="PF01887"/>
    </source>
</evidence>
<evidence type="ECO:0000256" key="2">
    <source>
        <dbReference type="ARBA" id="ARBA00024035"/>
    </source>
</evidence>
<dbReference type="RefSeq" id="WP_053223686.1">
    <property type="nucleotide sequence ID" value="NZ_JSVA01000010.1"/>
</dbReference>
<comment type="similarity">
    <text evidence="2">Belongs to the SAM hydrolase / SAM-dependent halogenase family.</text>
</comment>
<organism evidence="5 6">
    <name type="scientific">Roseivirga seohaensis subsp. aquiponti</name>
    <dbReference type="NCBI Taxonomy" id="1566026"/>
    <lineage>
        <taxon>Bacteria</taxon>
        <taxon>Pseudomonadati</taxon>
        <taxon>Bacteroidota</taxon>
        <taxon>Cytophagia</taxon>
        <taxon>Cytophagales</taxon>
        <taxon>Roseivirgaceae</taxon>
        <taxon>Roseivirga</taxon>
    </lineage>
</organism>
<dbReference type="AlphaFoldDB" id="A0A0L8AKI0"/>
<protein>
    <recommendedName>
        <fullName evidence="7">S-adenosyl-l-methionine hydroxide adenosyltransferase</fullName>
    </recommendedName>
</protein>
<sequence>MAIITLTSDFGHTDHYVAALKASLISKDSTLKLIDISHDIEPFDIAHMAFVVSSVFRDFPKGTVHLLSTNVAQANQDSYLAAKIEDHFFVAPDNGILSLISDKTPETIVKLSIDDNSTFPQRGMLADFVLRLVVNEEISALGEAVTEYTQLMLRKPRATRKEISGHVIRVDHYGNLITNISKVDFDILSKNRNYKLVFGRESASSIHSQYYDVDPGEVFFVFNSLNVLEIGINQGNASTLLGLSYDSPILIQFEE</sequence>
<dbReference type="EMBL" id="JSVA01000010">
    <property type="protein sequence ID" value="KOF02741.1"/>
    <property type="molecule type" value="Genomic_DNA"/>
</dbReference>
<gene>
    <name evidence="5" type="ORF">OB69_10550</name>
</gene>
<dbReference type="PATRIC" id="fig|1566026.4.peg.395"/>
<dbReference type="InterPro" id="IPR046469">
    <property type="entry name" value="SAM_HAT_N"/>
</dbReference>
<reference evidence="6" key="1">
    <citation type="submission" date="2014-11" db="EMBL/GenBank/DDBJ databases">
        <title>Genome sequencing of Roseivirga sp. D-25.</title>
        <authorList>
            <person name="Selvaratnam C."/>
            <person name="Thevarajoo S."/>
            <person name="Goh K.M."/>
            <person name="Eee R."/>
            <person name="Chan K.-G."/>
            <person name="Chong C.S."/>
        </authorList>
    </citation>
    <scope>NUCLEOTIDE SEQUENCE [LARGE SCALE GENOMIC DNA]</scope>
    <source>
        <strain evidence="6">D-25</strain>
    </source>
</reference>
<dbReference type="Proteomes" id="UP000036908">
    <property type="component" value="Unassembled WGS sequence"/>
</dbReference>
<evidence type="ECO:0008006" key="7">
    <source>
        <dbReference type="Google" id="ProtNLM"/>
    </source>
</evidence>
<dbReference type="Gene3D" id="2.40.30.90">
    <property type="entry name" value="Bacterial fluorinating enzyme like"/>
    <property type="match status" value="1"/>
</dbReference>
<keyword evidence="1" id="KW-0949">S-adenosyl-L-methionine</keyword>
<comment type="caution">
    <text evidence="5">The sequence shown here is derived from an EMBL/GenBank/DDBJ whole genome shotgun (WGS) entry which is preliminary data.</text>
</comment>
<dbReference type="SUPFAM" id="SSF101852">
    <property type="entry name" value="Bacterial fluorinating enzyme, C-terminal domain"/>
    <property type="match status" value="1"/>
</dbReference>